<dbReference type="AlphaFoldDB" id="A0A915JXK8"/>
<protein>
    <submittedName>
        <fullName evidence="2">Uncharacterized protein</fullName>
    </submittedName>
</protein>
<name>A0A915JXK8_ROMCU</name>
<organism evidence="1 2">
    <name type="scientific">Romanomermis culicivorax</name>
    <name type="common">Nematode worm</name>
    <dbReference type="NCBI Taxonomy" id="13658"/>
    <lineage>
        <taxon>Eukaryota</taxon>
        <taxon>Metazoa</taxon>
        <taxon>Ecdysozoa</taxon>
        <taxon>Nematoda</taxon>
        <taxon>Enoplea</taxon>
        <taxon>Dorylaimia</taxon>
        <taxon>Mermithida</taxon>
        <taxon>Mermithoidea</taxon>
        <taxon>Mermithidae</taxon>
        <taxon>Romanomermis</taxon>
    </lineage>
</organism>
<sequence length="169" mass="19606">MSLRSNVRALLSRDLMSRVHLKITHRKVGMLFTKISFIFAVFSSGMMVTSTLMSADWHKNEGKSLYDARKEEILLKLQHLIDTVDKVEGGLADLINRADIFDEISGTDQAEFFNLYRELISVFNDNFCMWFFKMINSRKKLVFLCRSSDISRTLIQNELHSDDLAEKED</sequence>
<keyword evidence="1" id="KW-1185">Reference proteome</keyword>
<dbReference type="WBParaSite" id="nRc.2.0.1.t31181-RA">
    <property type="protein sequence ID" value="nRc.2.0.1.t31181-RA"/>
    <property type="gene ID" value="nRc.2.0.1.g31181"/>
</dbReference>
<dbReference type="Proteomes" id="UP000887565">
    <property type="component" value="Unplaced"/>
</dbReference>
<evidence type="ECO:0000313" key="1">
    <source>
        <dbReference type="Proteomes" id="UP000887565"/>
    </source>
</evidence>
<reference evidence="2" key="1">
    <citation type="submission" date="2022-11" db="UniProtKB">
        <authorList>
            <consortium name="WormBaseParasite"/>
        </authorList>
    </citation>
    <scope>IDENTIFICATION</scope>
</reference>
<proteinExistence type="predicted"/>
<evidence type="ECO:0000313" key="2">
    <source>
        <dbReference type="WBParaSite" id="nRc.2.0.1.t31181-RA"/>
    </source>
</evidence>
<accession>A0A915JXK8</accession>